<reference evidence="7" key="3">
    <citation type="submission" date="2014-09" db="EMBL/GenBank/DDBJ databases">
        <authorList>
            <person name="Magalhaes I.L.F."/>
            <person name="Oliveira U."/>
            <person name="Santos F.R."/>
            <person name="Vidigal T.H.D.A."/>
            <person name="Brescovit A.D."/>
            <person name="Santos A.J."/>
        </authorList>
    </citation>
    <scope>NUCLEOTIDE SEQUENCE</scope>
</reference>
<dbReference type="Gene3D" id="3.90.400.10">
    <property type="entry name" value="Oligo-1,6-glucosidase, Domain 2"/>
    <property type="match status" value="1"/>
</dbReference>
<dbReference type="Pfam" id="PF00128">
    <property type="entry name" value="Alpha-amylase"/>
    <property type="match status" value="1"/>
</dbReference>
<keyword evidence="4" id="KW-0732">Signal</keyword>
<reference evidence="8" key="4">
    <citation type="journal article" date="2016" name="Gigascience">
        <title>De novo construction of an expanded transcriptome assembly for the western tarnished plant bug, Lygus hesperus.</title>
        <authorList>
            <person name="Tassone E.E."/>
            <person name="Geib S.M."/>
            <person name="Hall B."/>
            <person name="Fabrick J.A."/>
            <person name="Brent C.S."/>
            <person name="Hull J.J."/>
        </authorList>
    </citation>
    <scope>NUCLEOTIDE SEQUENCE</scope>
</reference>
<reference evidence="6" key="2">
    <citation type="submission" date="2014-07" db="EMBL/GenBank/DDBJ databases">
        <authorList>
            <person name="Hull J."/>
        </authorList>
    </citation>
    <scope>NUCLEOTIDE SEQUENCE</scope>
</reference>
<proteinExistence type="predicted"/>
<evidence type="ECO:0000256" key="4">
    <source>
        <dbReference type="SAM" id="SignalP"/>
    </source>
</evidence>
<feature type="chain" id="PRO_5015033682" description="alpha-glucosidase" evidence="4">
    <location>
        <begin position="20"/>
        <end position="576"/>
    </location>
</feature>
<organism evidence="6">
    <name type="scientific">Lygus hesperus</name>
    <name type="common">Western plant bug</name>
    <dbReference type="NCBI Taxonomy" id="30085"/>
    <lineage>
        <taxon>Eukaryota</taxon>
        <taxon>Metazoa</taxon>
        <taxon>Ecdysozoa</taxon>
        <taxon>Arthropoda</taxon>
        <taxon>Hexapoda</taxon>
        <taxon>Insecta</taxon>
        <taxon>Pterygota</taxon>
        <taxon>Neoptera</taxon>
        <taxon>Paraneoptera</taxon>
        <taxon>Hemiptera</taxon>
        <taxon>Heteroptera</taxon>
        <taxon>Panheteroptera</taxon>
        <taxon>Cimicomorpha</taxon>
        <taxon>Miridae</taxon>
        <taxon>Mirini</taxon>
        <taxon>Lygus</taxon>
    </lineage>
</organism>
<accession>A0A0A9WEU2</accession>
<dbReference type="EC" id="3.2.1.20" evidence="2"/>
<evidence type="ECO:0000313" key="6">
    <source>
        <dbReference type="EMBL" id="JAG05018.1"/>
    </source>
</evidence>
<evidence type="ECO:0000256" key="1">
    <source>
        <dbReference type="ARBA" id="ARBA00001657"/>
    </source>
</evidence>
<sequence length="576" mass="65143">MLRSVVTVVVVAVVSGVSAADLDWWKIGPVYQIYPASFRDSNGDGWGDLNGITHMADYLQDIGVGAIWLSPIYPSPMRDNGYDASTYTDVNPKFGTLADAEKLIKAYHDRGIKVILDFVPNHTSNESQWFIDSVNSAHGKADWYVWKQPKGYEGDDKSKPIPPNNWRSTFGGSAWKYVEARQQFYYHMFGDYQPDLNYDNPEVLEAMKGAIRFWLEKGIDGFRMDAVPYLKEINYDKNEPPTCSDESDYNCLDHIYTMNLQGTHDVLNAFDEVLREQKFVVNGVRAMWVEAYNNITELMTYYGNVSSPFNFQYISYLNKNSNAAVFQKLTTDYMNALKGRWPNWVVGNHDNSRVGTRMGSDLIDTMTILTQLLPGTSITYYGEELGMTDTLIQPGQRQDWASNPPRDPERTPMQWNSSTNAGFSNSSHLYLPVNPNYFEVNVATESKAPSHLDLYKKVVKLHKEHVGTSQDKFDTATYQDWVFAFQRPGLLVVSNLNNIETTMSIDQLKLPTTPDSLTVELASLNANITEGTSIKSNTNITLTPRSTIVFNTNSAATFGVSTMLIPMVCCLRYLWN</sequence>
<comment type="catalytic activity">
    <reaction evidence="1">
        <text>Hydrolysis of terminal, non-reducing (1-&gt;4)-linked alpha-D-glucose residues with release of alpha-D-glucose.</text>
        <dbReference type="EC" id="3.2.1.20"/>
    </reaction>
</comment>
<dbReference type="GO" id="GO:0004558">
    <property type="term" value="F:alpha-1,4-glucosidase activity"/>
    <property type="evidence" value="ECO:0007669"/>
    <property type="project" value="UniProtKB-EC"/>
</dbReference>
<dbReference type="InterPro" id="IPR045857">
    <property type="entry name" value="O16G_dom_2"/>
</dbReference>
<dbReference type="AlphaFoldDB" id="A0A0A9WEU2"/>
<dbReference type="EMBL" id="GBRD01000152">
    <property type="protein sequence ID" value="JAG65669.1"/>
    <property type="molecule type" value="Transcribed_RNA"/>
</dbReference>
<dbReference type="SMART" id="SM00642">
    <property type="entry name" value="Aamy"/>
    <property type="match status" value="1"/>
</dbReference>
<evidence type="ECO:0000256" key="3">
    <source>
        <dbReference type="SAM" id="MobiDB-lite"/>
    </source>
</evidence>
<feature type="region of interest" description="Disordered" evidence="3">
    <location>
        <begin position="394"/>
        <end position="418"/>
    </location>
</feature>
<reference evidence="6" key="1">
    <citation type="journal article" date="2014" name="PLoS ONE">
        <title>Transcriptome-Based Identification of ABC Transporters in the Western Tarnished Plant Bug Lygus hesperus.</title>
        <authorList>
            <person name="Hull J.J."/>
            <person name="Chaney K."/>
            <person name="Geib S.M."/>
            <person name="Fabrick J.A."/>
            <person name="Brent C.S."/>
            <person name="Walsh D."/>
            <person name="Lavine L.C."/>
        </authorList>
    </citation>
    <scope>NUCLEOTIDE SEQUENCE</scope>
</reference>
<dbReference type="Gene3D" id="3.20.20.80">
    <property type="entry name" value="Glycosidases"/>
    <property type="match status" value="1"/>
</dbReference>
<evidence type="ECO:0000256" key="2">
    <source>
        <dbReference type="ARBA" id="ARBA00012741"/>
    </source>
</evidence>
<evidence type="ECO:0000259" key="5">
    <source>
        <dbReference type="SMART" id="SM00642"/>
    </source>
</evidence>
<dbReference type="GO" id="GO:0005975">
    <property type="term" value="P:carbohydrate metabolic process"/>
    <property type="evidence" value="ECO:0007669"/>
    <property type="project" value="InterPro"/>
</dbReference>
<dbReference type="PANTHER" id="PTHR10357">
    <property type="entry name" value="ALPHA-AMYLASE FAMILY MEMBER"/>
    <property type="match status" value="1"/>
</dbReference>
<evidence type="ECO:0000313" key="8">
    <source>
        <dbReference type="EMBL" id="JAQ02688.1"/>
    </source>
</evidence>
<feature type="domain" description="Glycosyl hydrolase family 13 catalytic" evidence="5">
    <location>
        <begin position="32"/>
        <end position="410"/>
    </location>
</feature>
<feature type="signal peptide" evidence="4">
    <location>
        <begin position="1"/>
        <end position="19"/>
    </location>
</feature>
<dbReference type="EMBL" id="GBHO01038586">
    <property type="protein sequence ID" value="JAG05018.1"/>
    <property type="molecule type" value="Transcribed_RNA"/>
</dbReference>
<dbReference type="SUPFAM" id="SSF51445">
    <property type="entry name" value="(Trans)glycosidases"/>
    <property type="match status" value="1"/>
</dbReference>
<dbReference type="PANTHER" id="PTHR10357:SF179">
    <property type="entry name" value="NEUTRAL AND BASIC AMINO ACID TRANSPORT PROTEIN RBAT"/>
    <property type="match status" value="1"/>
</dbReference>
<dbReference type="InterPro" id="IPR006047">
    <property type="entry name" value="GH13_cat_dom"/>
</dbReference>
<name>A0A0A9WEU2_LYGHE</name>
<dbReference type="EMBL" id="GDHC01015941">
    <property type="protein sequence ID" value="JAQ02688.1"/>
    <property type="molecule type" value="Transcribed_RNA"/>
</dbReference>
<dbReference type="InterPro" id="IPR017853">
    <property type="entry name" value="GH"/>
</dbReference>
<gene>
    <name evidence="6" type="primary">Mal-B1_0</name>
    <name evidence="8" type="synonym">Mal-B1</name>
    <name evidence="6" type="ORF">CM83_36363</name>
    <name evidence="8" type="ORF">g.29219</name>
</gene>
<evidence type="ECO:0000313" key="7">
    <source>
        <dbReference type="EMBL" id="JAG65669.1"/>
    </source>
</evidence>
<protein>
    <recommendedName>
        <fullName evidence="2">alpha-glucosidase</fullName>
        <ecNumber evidence="2">3.2.1.20</ecNumber>
    </recommendedName>
</protein>